<protein>
    <submittedName>
        <fullName evidence="1">Uncharacterized protein</fullName>
    </submittedName>
</protein>
<dbReference type="AlphaFoldDB" id="A0A532UU11"/>
<accession>A0A532UU11</accession>
<reference evidence="1 2" key="1">
    <citation type="submission" date="2017-06" db="EMBL/GenBank/DDBJ databases">
        <title>Novel microbial phyla capable of carbon fixation and sulfur reduction in deep-sea sediments.</title>
        <authorList>
            <person name="Huang J."/>
            <person name="Baker B."/>
            <person name="Wang Y."/>
        </authorList>
    </citation>
    <scope>NUCLEOTIDE SEQUENCE [LARGE SCALE GENOMIC DNA]</scope>
    <source>
        <strain evidence="1">B3_LCP</strain>
    </source>
</reference>
<proteinExistence type="predicted"/>
<evidence type="ECO:0000313" key="1">
    <source>
        <dbReference type="EMBL" id="TKJ38430.1"/>
    </source>
</evidence>
<comment type="caution">
    <text evidence="1">The sequence shown here is derived from an EMBL/GenBank/DDBJ whole genome shotgun (WGS) entry which is preliminary data.</text>
</comment>
<evidence type="ECO:0000313" key="2">
    <source>
        <dbReference type="Proteomes" id="UP000319619"/>
    </source>
</evidence>
<name>A0A532UU11_UNCL8</name>
<dbReference type="Proteomes" id="UP000319619">
    <property type="component" value="Unassembled WGS sequence"/>
</dbReference>
<dbReference type="EMBL" id="NJBN01000010">
    <property type="protein sequence ID" value="TKJ38430.1"/>
    <property type="molecule type" value="Genomic_DNA"/>
</dbReference>
<gene>
    <name evidence="1" type="ORF">CEE37_13000</name>
</gene>
<organism evidence="1 2">
    <name type="scientific">candidate division LCP-89 bacterium B3_LCP</name>
    <dbReference type="NCBI Taxonomy" id="2012998"/>
    <lineage>
        <taxon>Bacteria</taxon>
        <taxon>Pseudomonadati</taxon>
        <taxon>Bacteria division LCP-89</taxon>
    </lineage>
</organism>
<sequence>MSFLPAPSGLWVFLRQMSPPEKPPSTLKKRGFQPTEITSPEELIPGRSYFRGGITRSMPPFSINHGIVRAGGRDSFPEGADEVRMSRMYLLSNVILGGFQPYSESS</sequence>